<dbReference type="Pfam" id="PF05176">
    <property type="entry name" value="ATP-synt_10"/>
    <property type="match status" value="1"/>
</dbReference>
<keyword evidence="3" id="KW-1185">Reference proteome</keyword>
<gene>
    <name evidence="2" type="primary">ATP10</name>
    <name evidence="2" type="ORF">BGZ99_007945</name>
</gene>
<dbReference type="AlphaFoldDB" id="A0A9P6RAB3"/>
<organism evidence="2 3">
    <name type="scientific">Dissophora globulifera</name>
    <dbReference type="NCBI Taxonomy" id="979702"/>
    <lineage>
        <taxon>Eukaryota</taxon>
        <taxon>Fungi</taxon>
        <taxon>Fungi incertae sedis</taxon>
        <taxon>Mucoromycota</taxon>
        <taxon>Mortierellomycotina</taxon>
        <taxon>Mortierellomycetes</taxon>
        <taxon>Mortierellales</taxon>
        <taxon>Mortierellaceae</taxon>
        <taxon>Dissophora</taxon>
    </lineage>
</organism>
<feature type="region of interest" description="Disordered" evidence="1">
    <location>
        <begin position="64"/>
        <end position="142"/>
    </location>
</feature>
<dbReference type="PANTHER" id="PTHR28106">
    <property type="entry name" value="MITOCHONDRIAL ATPASE COMPLEX SUBUNIT ATP10"/>
    <property type="match status" value="1"/>
</dbReference>
<dbReference type="GO" id="GO:0005743">
    <property type="term" value="C:mitochondrial inner membrane"/>
    <property type="evidence" value="ECO:0007669"/>
    <property type="project" value="TreeGrafter"/>
</dbReference>
<dbReference type="OrthoDB" id="17089at2759"/>
<dbReference type="Proteomes" id="UP000738325">
    <property type="component" value="Unassembled WGS sequence"/>
</dbReference>
<dbReference type="PANTHER" id="PTHR28106:SF1">
    <property type="entry name" value="MITOCHONDRIAL ATPASE COMPLEX SUBUNIT ATP10"/>
    <property type="match status" value="1"/>
</dbReference>
<dbReference type="GO" id="GO:0033615">
    <property type="term" value="P:mitochondrial proton-transporting ATP synthase complex assembly"/>
    <property type="evidence" value="ECO:0007669"/>
    <property type="project" value="TreeGrafter"/>
</dbReference>
<feature type="compositionally biased region" description="Basic and acidic residues" evidence="1">
    <location>
        <begin position="99"/>
        <end position="110"/>
    </location>
</feature>
<proteinExistence type="predicted"/>
<sequence length="376" mass="41321">MASPTGTAFRAGRSLLTTGRIHTPARFTTSCLAQATATSHRPTSACLIGTRSAPTWQRTFATSAYAHSQPQTQTQTQTPAATSSASSSSNNSVAVKQDGSGKKDKDGGKDNDEEEAQRNLPLSPYGGRFGVPEQPMSTKSKALAQANTKRSPFAKAKDGVKNKVSDWTDEKKNLEKRKELLHDFQSGYFAEFSELSRTGSKLWKGTTNMIQAEKALYMPNIIGTSLKTSEPVELVDLLRGKISVVAISGTRFGEEQIETFMAPFLDKWPIPKDGNSKVQLVELNIQENPLKAGLVRMMVPFVRKSIPEPRHANYVLHYKSIGHLKDPLSMQNSYLGYVFLVDSNCKIRWGAHGKATEAELKTLLESVQRLSERGGR</sequence>
<protein>
    <submittedName>
        <fullName evidence="2">Mitochondrial ATPase complex subunit atp10</fullName>
    </submittedName>
</protein>
<evidence type="ECO:0000313" key="3">
    <source>
        <dbReference type="Proteomes" id="UP000738325"/>
    </source>
</evidence>
<accession>A0A9P6RAB3</accession>
<evidence type="ECO:0000313" key="2">
    <source>
        <dbReference type="EMBL" id="KAG0314638.1"/>
    </source>
</evidence>
<dbReference type="EMBL" id="JAAAIP010000597">
    <property type="protein sequence ID" value="KAG0314638.1"/>
    <property type="molecule type" value="Genomic_DNA"/>
</dbReference>
<name>A0A9P6RAB3_9FUNG</name>
<comment type="caution">
    <text evidence="2">The sequence shown here is derived from an EMBL/GenBank/DDBJ whole genome shotgun (WGS) entry which is preliminary data.</text>
</comment>
<evidence type="ECO:0000256" key="1">
    <source>
        <dbReference type="SAM" id="MobiDB-lite"/>
    </source>
</evidence>
<dbReference type="InterPro" id="IPR007849">
    <property type="entry name" value="ATP10"/>
</dbReference>
<reference evidence="2" key="1">
    <citation type="journal article" date="2020" name="Fungal Divers.">
        <title>Resolving the Mortierellaceae phylogeny through synthesis of multi-gene phylogenetics and phylogenomics.</title>
        <authorList>
            <person name="Vandepol N."/>
            <person name="Liber J."/>
            <person name="Desiro A."/>
            <person name="Na H."/>
            <person name="Kennedy M."/>
            <person name="Barry K."/>
            <person name="Grigoriev I.V."/>
            <person name="Miller A.N."/>
            <person name="O'Donnell K."/>
            <person name="Stajich J.E."/>
            <person name="Bonito G."/>
        </authorList>
    </citation>
    <scope>NUCLEOTIDE SEQUENCE</scope>
    <source>
        <strain evidence="2">REB-010B</strain>
    </source>
</reference>
<feature type="compositionally biased region" description="Low complexity" evidence="1">
    <location>
        <begin position="68"/>
        <end position="92"/>
    </location>
</feature>